<keyword evidence="1" id="KW-0732">Signal</keyword>
<proteinExistence type="predicted"/>
<keyword evidence="3" id="KW-1185">Reference proteome</keyword>
<evidence type="ECO:0000313" key="2">
    <source>
        <dbReference type="EMBL" id="QUP55625.1"/>
    </source>
</evidence>
<dbReference type="EMBL" id="CP046730">
    <property type="protein sequence ID" value="QUP55625.1"/>
    <property type="molecule type" value="Genomic_DNA"/>
</dbReference>
<evidence type="ECO:0000256" key="1">
    <source>
        <dbReference type="SAM" id="SignalP"/>
    </source>
</evidence>
<feature type="signal peptide" evidence="1">
    <location>
        <begin position="1"/>
        <end position="39"/>
    </location>
</feature>
<protein>
    <submittedName>
        <fullName evidence="2">Outer membrane lipoprotein-sorting protein</fullName>
    </submittedName>
</protein>
<sequence>MIGDGALPHAKHEEGAVTTQFRFLAISLACSLAASAAAAADLSAAQIAERNVAARGGLQAWRAVNTMVMSGQIEAGGKKNATLPFVMTMKRPHKNRFEIRFEGQTALQVFDGTQGWKVRPFLGRDEVDPYTPAELKSAEASSELDGPLMDYASKGTQIALEGVDKVEGHRAYKLKLTMKDGSTRHLWIDAGTFLDLKIDGEPRKLDGKMHEVATYFRDYRPEHGLKVPHVLETAVQGVKQTHRITIERVAVNSPVEDALFAKPQLASAQASHQ</sequence>
<geneLocation type="plasmid" evidence="2 3">
    <name>pLLRS-1</name>
</geneLocation>
<keyword evidence="2" id="KW-0614">Plasmid</keyword>
<keyword evidence="2" id="KW-0449">Lipoprotein</keyword>
<dbReference type="Proteomes" id="UP000677898">
    <property type="component" value="Plasmid pLLRS-1"/>
</dbReference>
<organism evidence="2 3">
    <name type="scientific">Ralstonia syzygii</name>
    <dbReference type="NCBI Taxonomy" id="28097"/>
    <lineage>
        <taxon>Bacteria</taxon>
        <taxon>Pseudomonadati</taxon>
        <taxon>Pseudomonadota</taxon>
        <taxon>Betaproteobacteria</taxon>
        <taxon>Burkholderiales</taxon>
        <taxon>Burkholderiaceae</taxon>
        <taxon>Ralstonia</taxon>
        <taxon>Ralstonia solanacearum species complex</taxon>
    </lineage>
</organism>
<gene>
    <name evidence="2" type="ORF">GO998_17770</name>
</gene>
<feature type="chain" id="PRO_5047310061" evidence="1">
    <location>
        <begin position="40"/>
        <end position="273"/>
    </location>
</feature>
<name>A0ABX7ZKF6_9RALS</name>
<dbReference type="RefSeq" id="WP_211905642.1">
    <property type="nucleotide sequence ID" value="NZ_CP046730.1"/>
</dbReference>
<evidence type="ECO:0000313" key="3">
    <source>
        <dbReference type="Proteomes" id="UP000677898"/>
    </source>
</evidence>
<reference evidence="2 3" key="1">
    <citation type="journal article" date="2021" name="Phytopathology">
        <title>Complete genome sequence of Ralstonia syzygii subsp. indonesiensis strain LLRS-1, isolated from wilted tobacco in China.</title>
        <authorList>
            <person name="Lu C.H."/>
            <person name="Li J.Y."/>
            <person name="Mi M.G."/>
            <person name="Lin Z.L."/>
            <person name="Jiang N."/>
            <person name="Gai X."/>
            <person name="Ma J.H."/>
            <person name="Lei L.P."/>
            <person name="Xia Z.Y."/>
        </authorList>
    </citation>
    <scope>NUCLEOTIDE SEQUENCE [LARGE SCALE GENOMIC DNA]</scope>
    <source>
        <strain evidence="2 3">LLRS-1</strain>
    </source>
</reference>
<dbReference type="Gene3D" id="2.50.20.10">
    <property type="entry name" value="Lipoprotein localisation LolA/LolB/LppX"/>
    <property type="match status" value="1"/>
</dbReference>
<accession>A0ABX7ZKF6</accession>